<name>A0A380G225_9STAP</name>
<keyword evidence="5" id="KW-1185">Reference proteome</keyword>
<feature type="domain" description="GRAM" evidence="1">
    <location>
        <begin position="5"/>
        <end position="81"/>
    </location>
</feature>
<evidence type="ECO:0000259" key="1">
    <source>
        <dbReference type="Pfam" id="PF02893"/>
    </source>
</evidence>
<gene>
    <name evidence="3" type="ORF">BJR09_05430</name>
    <name evidence="2" type="ORF">NCTC13830_02629</name>
</gene>
<reference evidence="3 5" key="2">
    <citation type="submission" date="2019-04" db="EMBL/GenBank/DDBJ databases">
        <title>Genomic characterization of Staphylococcus petrasii strains.</title>
        <authorList>
            <person name="Vrbovska V."/>
            <person name="Kovarovic V."/>
            <person name="Maslanova I."/>
            <person name="Indrakova A."/>
            <person name="Petras P."/>
            <person name="Sedo O."/>
            <person name="Svec P."/>
            <person name="Fisarova L."/>
            <person name="Sedlacek I."/>
            <person name="Doskar J."/>
            <person name="Pantucek R."/>
        </authorList>
    </citation>
    <scope>NUCLEOTIDE SEQUENCE [LARGE SCALE GENOMIC DNA]</scope>
    <source>
        <strain evidence="3 5">P5404</strain>
    </source>
</reference>
<dbReference type="OrthoDB" id="2874108at2"/>
<dbReference type="InterPro" id="IPR011993">
    <property type="entry name" value="PH-like_dom_sf"/>
</dbReference>
<dbReference type="AlphaFoldDB" id="A0A380G225"/>
<proteinExistence type="predicted"/>
<sequence>MQITTNCSLKTFIYRRVSVPGCLTLTDHNLTFESFSLTNSPINIQIPLEDIKKAQLKNGFFIKSLGIFYNNDWYIFKYFQDDNYNKIYTQLTQNQK</sequence>
<dbReference type="Gene3D" id="2.30.29.30">
    <property type="entry name" value="Pleckstrin-homology domain (PH domain)/Phosphotyrosine-binding domain (PTB)"/>
    <property type="match status" value="1"/>
</dbReference>
<accession>A0A380G225</accession>
<evidence type="ECO:0000313" key="2">
    <source>
        <dbReference type="EMBL" id="SUM45209.1"/>
    </source>
</evidence>
<dbReference type="RefSeq" id="WP_103298373.1">
    <property type="nucleotide sequence ID" value="NZ_PPQT01000075.1"/>
</dbReference>
<dbReference type="Proteomes" id="UP000297598">
    <property type="component" value="Unassembled WGS sequence"/>
</dbReference>
<dbReference type="EMBL" id="SRLS01000006">
    <property type="protein sequence ID" value="TGE17960.1"/>
    <property type="molecule type" value="Genomic_DNA"/>
</dbReference>
<dbReference type="InterPro" id="IPR004182">
    <property type="entry name" value="GRAM"/>
</dbReference>
<evidence type="ECO:0000313" key="5">
    <source>
        <dbReference type="Proteomes" id="UP000297598"/>
    </source>
</evidence>
<organism evidence="2 4">
    <name type="scientific">Staphylococcus petrasii</name>
    <dbReference type="NCBI Taxonomy" id="1276936"/>
    <lineage>
        <taxon>Bacteria</taxon>
        <taxon>Bacillati</taxon>
        <taxon>Bacillota</taxon>
        <taxon>Bacilli</taxon>
        <taxon>Bacillales</taxon>
        <taxon>Staphylococcaceae</taxon>
        <taxon>Staphylococcus</taxon>
    </lineage>
</organism>
<reference evidence="2 4" key="1">
    <citation type="submission" date="2018-06" db="EMBL/GenBank/DDBJ databases">
        <authorList>
            <consortium name="Pathogen Informatics"/>
            <person name="Doyle S."/>
        </authorList>
    </citation>
    <scope>NUCLEOTIDE SEQUENCE [LARGE SCALE GENOMIC DNA]</scope>
    <source>
        <strain evidence="2 4">NCTC13830</strain>
    </source>
</reference>
<dbReference type="Pfam" id="PF02893">
    <property type="entry name" value="GRAM"/>
    <property type="match status" value="1"/>
</dbReference>
<dbReference type="EMBL" id="UHDO01000001">
    <property type="protein sequence ID" value="SUM45209.1"/>
    <property type="molecule type" value="Genomic_DNA"/>
</dbReference>
<evidence type="ECO:0000313" key="4">
    <source>
        <dbReference type="Proteomes" id="UP000254047"/>
    </source>
</evidence>
<evidence type="ECO:0000313" key="3">
    <source>
        <dbReference type="EMBL" id="TGE17960.1"/>
    </source>
</evidence>
<protein>
    <submittedName>
        <fullName evidence="2">GRAM domain</fullName>
    </submittedName>
</protein>
<dbReference type="Proteomes" id="UP000254047">
    <property type="component" value="Unassembled WGS sequence"/>
</dbReference>